<dbReference type="Gramene" id="rna-AYBTSS11_LOCUS16320">
    <property type="protein sequence ID" value="CAJ1955805.1"/>
    <property type="gene ID" value="gene-AYBTSS11_LOCUS16320"/>
</dbReference>
<proteinExistence type="predicted"/>
<protein>
    <recommendedName>
        <fullName evidence="2">DUF7054 domain-containing protein</fullName>
    </recommendedName>
</protein>
<dbReference type="Pfam" id="PF23156">
    <property type="entry name" value="DUF7054"/>
    <property type="match status" value="1"/>
</dbReference>
<gene>
    <name evidence="3" type="ORF">AYBTSS11_LOCUS16320</name>
</gene>
<evidence type="ECO:0000313" key="3">
    <source>
        <dbReference type="EMBL" id="CAJ1955805.1"/>
    </source>
</evidence>
<dbReference type="AlphaFoldDB" id="A0AA86SI94"/>
<name>A0AA86SI94_9FABA</name>
<keyword evidence="4" id="KW-1185">Reference proteome</keyword>
<dbReference type="PANTHER" id="PTHR33270:SF46">
    <property type="match status" value="1"/>
</dbReference>
<evidence type="ECO:0000313" key="4">
    <source>
        <dbReference type="Proteomes" id="UP001189624"/>
    </source>
</evidence>
<feature type="compositionally biased region" description="Polar residues" evidence="1">
    <location>
        <begin position="20"/>
        <end position="30"/>
    </location>
</feature>
<organism evidence="3 4">
    <name type="scientific">Sphenostylis stenocarpa</name>
    <dbReference type="NCBI Taxonomy" id="92480"/>
    <lineage>
        <taxon>Eukaryota</taxon>
        <taxon>Viridiplantae</taxon>
        <taxon>Streptophyta</taxon>
        <taxon>Embryophyta</taxon>
        <taxon>Tracheophyta</taxon>
        <taxon>Spermatophyta</taxon>
        <taxon>Magnoliopsida</taxon>
        <taxon>eudicotyledons</taxon>
        <taxon>Gunneridae</taxon>
        <taxon>Pentapetalae</taxon>
        <taxon>rosids</taxon>
        <taxon>fabids</taxon>
        <taxon>Fabales</taxon>
        <taxon>Fabaceae</taxon>
        <taxon>Papilionoideae</taxon>
        <taxon>50 kb inversion clade</taxon>
        <taxon>NPAAA clade</taxon>
        <taxon>indigoferoid/millettioid clade</taxon>
        <taxon>Phaseoleae</taxon>
        <taxon>Sphenostylis</taxon>
    </lineage>
</organism>
<feature type="compositionally biased region" description="Polar residues" evidence="1">
    <location>
        <begin position="1"/>
        <end position="10"/>
    </location>
</feature>
<feature type="domain" description="DUF7054" evidence="2">
    <location>
        <begin position="61"/>
        <end position="144"/>
    </location>
</feature>
<dbReference type="Proteomes" id="UP001189624">
    <property type="component" value="Chromosome 5"/>
</dbReference>
<dbReference type="PANTHER" id="PTHR33270">
    <property type="entry name" value="BNAC05G50380D PROTEIN"/>
    <property type="match status" value="1"/>
</dbReference>
<evidence type="ECO:0000256" key="1">
    <source>
        <dbReference type="SAM" id="MobiDB-lite"/>
    </source>
</evidence>
<dbReference type="InterPro" id="IPR055482">
    <property type="entry name" value="DUF7054"/>
</dbReference>
<sequence length="193" mass="20953">MPAPKSSRNGGTEGHRRGRSSSFHGQSAASVGQLRRPKTVPDLLSLRSLAGTAPEGVPRQPPKMLLKVSVLRSLAPVQVLMTPESTVGDLIAATLRQYVKENRRPILPANSTSDFDLHYSQFSLESLDRKENLMELGSRTFFLCPRKTGTALEGSVTAPFASCAKEAKNERERCGGGGGGSAFAWFKLMQFMM</sequence>
<accession>A0AA86SI94</accession>
<evidence type="ECO:0000259" key="2">
    <source>
        <dbReference type="Pfam" id="PF23156"/>
    </source>
</evidence>
<reference evidence="3" key="1">
    <citation type="submission" date="2023-10" db="EMBL/GenBank/DDBJ databases">
        <authorList>
            <person name="Domelevo Entfellner J.-B."/>
        </authorList>
    </citation>
    <scope>NUCLEOTIDE SEQUENCE</scope>
</reference>
<feature type="region of interest" description="Disordered" evidence="1">
    <location>
        <begin position="1"/>
        <end position="36"/>
    </location>
</feature>
<dbReference type="EMBL" id="OY731402">
    <property type="protein sequence ID" value="CAJ1955805.1"/>
    <property type="molecule type" value="Genomic_DNA"/>
</dbReference>
<dbReference type="InterPro" id="IPR040358">
    <property type="entry name" value="At4g22758-like"/>
</dbReference>